<dbReference type="GO" id="GO:0003723">
    <property type="term" value="F:RNA binding"/>
    <property type="evidence" value="ECO:0007669"/>
    <property type="project" value="UniProtKB-KW"/>
</dbReference>
<feature type="region of interest" description="Disordered" evidence="2">
    <location>
        <begin position="1"/>
        <end position="215"/>
    </location>
</feature>
<protein>
    <recommendedName>
        <fullName evidence="3">CID domain-containing protein</fullName>
    </recommendedName>
</protein>
<dbReference type="GO" id="GO:0005634">
    <property type="term" value="C:nucleus"/>
    <property type="evidence" value="ECO:0007669"/>
    <property type="project" value="TreeGrafter"/>
</dbReference>
<name>A0A2P8A6C7_9PEZI</name>
<evidence type="ECO:0000256" key="1">
    <source>
        <dbReference type="ARBA" id="ARBA00022884"/>
    </source>
</evidence>
<evidence type="ECO:0000313" key="4">
    <source>
        <dbReference type="EMBL" id="PSK56008.1"/>
    </source>
</evidence>
<feature type="compositionally biased region" description="Gly residues" evidence="2">
    <location>
        <begin position="857"/>
        <end position="874"/>
    </location>
</feature>
<feature type="compositionally biased region" description="Basic and acidic residues" evidence="2">
    <location>
        <begin position="27"/>
        <end position="45"/>
    </location>
</feature>
<dbReference type="GO" id="GO:0006396">
    <property type="term" value="P:RNA processing"/>
    <property type="evidence" value="ECO:0007669"/>
    <property type="project" value="InterPro"/>
</dbReference>
<evidence type="ECO:0000259" key="3">
    <source>
        <dbReference type="PROSITE" id="PS51391"/>
    </source>
</evidence>
<reference evidence="4 5" key="1">
    <citation type="submission" date="2017-05" db="EMBL/GenBank/DDBJ databases">
        <title>Draft genome sequence of Elsinoe australis.</title>
        <authorList>
            <person name="Cheng Q."/>
        </authorList>
    </citation>
    <scope>NUCLEOTIDE SEQUENCE [LARGE SCALE GENOMIC DNA]</scope>
    <source>
        <strain evidence="4 5">NL1</strain>
    </source>
</reference>
<organism evidence="4 5">
    <name type="scientific">Elsinoe australis</name>
    <dbReference type="NCBI Taxonomy" id="40998"/>
    <lineage>
        <taxon>Eukaryota</taxon>
        <taxon>Fungi</taxon>
        <taxon>Dikarya</taxon>
        <taxon>Ascomycota</taxon>
        <taxon>Pezizomycotina</taxon>
        <taxon>Dothideomycetes</taxon>
        <taxon>Dothideomycetidae</taxon>
        <taxon>Myriangiales</taxon>
        <taxon>Elsinoaceae</taxon>
        <taxon>Elsinoe</taxon>
    </lineage>
</organism>
<dbReference type="AlphaFoldDB" id="A0A2P8A6C7"/>
<dbReference type="PROSITE" id="PS51391">
    <property type="entry name" value="CID"/>
    <property type="match status" value="1"/>
</dbReference>
<sequence>MDDTEERKGPDKFASVTDKLNAPKKISQFEKARQEAEQKRLREEAEAAAALRDFEDSFAGEVEETKRPSLGRPPHGSGFGPRSSRLEQEDDSDDDFASIVKGRGSSGPKKADFSQPSLNSQWSRDSPQRGFGGRDHGSFASGPPNLKRKRELEESAAGRRGSGERGFSDSPRVGLGQRDVRNQLGAMDEDTRADRSRMQRRGSPDDPSVRRPTMLLQSLPRTMTENAIRKIMPGSLKVEEVNFLSDHKSRGEDHTKSALVITSSSTPVSEINSIVSQMQNQYLGFGCYLNITRHVSASGGASSIDTSTLSMNSKNPFGAMPMQSQEPLSFETQRTSFNRAAPPSSFNPGPNERPSGTNQPMRSNNHLQVTVTPPSDIKLLRLIHTTAERLITLGPDFEVLLMSKPSVQHDEKWAWLFDSTSKAGIYYRWLVWHWLSAGPNPFATASKSASRNANTANDDASAFGASRIFSSGPLWLSPADPPKYQSVTDIEDLASHEDYISSSEDEAEETHQPKNASGGKLLTMEEAGGDNAFDGQSHYLGPYRRAKLTHLLARLPDNNAILRAGDIARVTDFVVSNAGRGAEEIVDMLLCNVENPFCYAVKYGDSDDEKPGLKMKEGKGKDGGKMDMSSGQLVALYVVNDVLLTSASSGVRDAWKYRALFEMAIKERKIFEQLGRLDKVHAWGRMKGEQWKRRVGVVLEIWYSANVFTVETQRHFKQMLTNPPLTKEEAKQEEDDERKDKEEKEKSKWRSVGDASEVAETKDTLAQSEVKAELPSCTQTEAAKKIAALKTKLGGGRPTEDTAGDQVMADAKSEPLQPVASGRRRARPTAADLMDAPEETEPAPTPIAEPAKPATLSGGGGFGFSLSMGAGGGLTPNKASSEKPELNSTSFVIQRPAGSPSVPDPKDRANMFADSDEE</sequence>
<feature type="region of interest" description="Disordered" evidence="2">
    <location>
        <begin position="793"/>
        <end position="918"/>
    </location>
</feature>
<feature type="compositionally biased region" description="Basic and acidic residues" evidence="2">
    <location>
        <begin position="1"/>
        <end position="11"/>
    </location>
</feature>
<dbReference type="PANTHER" id="PTHR23140">
    <property type="entry name" value="RNA PROCESSING PROTEIN LD23810P"/>
    <property type="match status" value="1"/>
</dbReference>
<dbReference type="Pfam" id="PF01805">
    <property type="entry name" value="Surp"/>
    <property type="match status" value="1"/>
</dbReference>
<accession>A0A2P8A6C7</accession>
<dbReference type="Gene3D" id="1.25.40.90">
    <property type="match status" value="1"/>
</dbReference>
<gene>
    <name evidence="4" type="ORF">B9Z65_4886</name>
</gene>
<feature type="region of interest" description="Disordered" evidence="2">
    <location>
        <begin position="501"/>
        <end position="528"/>
    </location>
</feature>
<feature type="compositionally biased region" description="Low complexity" evidence="2">
    <location>
        <begin position="846"/>
        <end position="856"/>
    </location>
</feature>
<keyword evidence="1" id="KW-0694">RNA-binding</keyword>
<dbReference type="InterPro" id="IPR051485">
    <property type="entry name" value="SR-CTD_assoc_factor"/>
</dbReference>
<feature type="compositionally biased region" description="Polar residues" evidence="2">
    <location>
        <begin position="114"/>
        <end position="125"/>
    </location>
</feature>
<comment type="caution">
    <text evidence="4">The sequence shown here is derived from an EMBL/GenBank/DDBJ whole genome shotgun (WGS) entry which is preliminary data.</text>
</comment>
<feature type="compositionally biased region" description="Basic and acidic residues" evidence="2">
    <location>
        <begin position="189"/>
        <end position="209"/>
    </location>
</feature>
<dbReference type="Gene3D" id="1.10.10.790">
    <property type="entry name" value="Surp module"/>
    <property type="match status" value="1"/>
</dbReference>
<proteinExistence type="predicted"/>
<dbReference type="Proteomes" id="UP000243723">
    <property type="component" value="Unassembled WGS sequence"/>
</dbReference>
<dbReference type="InterPro" id="IPR035967">
    <property type="entry name" value="SWAP/Surp_sf"/>
</dbReference>
<dbReference type="InterPro" id="IPR008942">
    <property type="entry name" value="ENTH_VHS"/>
</dbReference>
<dbReference type="InterPro" id="IPR000061">
    <property type="entry name" value="Surp"/>
</dbReference>
<dbReference type="OrthoDB" id="377209at2759"/>
<evidence type="ECO:0000313" key="5">
    <source>
        <dbReference type="Proteomes" id="UP000243723"/>
    </source>
</evidence>
<dbReference type="EMBL" id="NHZQ01000066">
    <property type="protein sequence ID" value="PSK56008.1"/>
    <property type="molecule type" value="Genomic_DNA"/>
</dbReference>
<feature type="compositionally biased region" description="Basic and acidic residues" evidence="2">
    <location>
        <begin position="738"/>
        <end position="748"/>
    </location>
</feature>
<dbReference type="SUPFAM" id="SSF109905">
    <property type="entry name" value="Surp module (SWAP domain)"/>
    <property type="match status" value="1"/>
</dbReference>
<feature type="domain" description="CID" evidence="3">
    <location>
        <begin position="540"/>
        <end position="724"/>
    </location>
</feature>
<evidence type="ECO:0000256" key="2">
    <source>
        <dbReference type="SAM" id="MobiDB-lite"/>
    </source>
</evidence>
<feature type="region of interest" description="Disordered" evidence="2">
    <location>
        <begin position="338"/>
        <end position="366"/>
    </location>
</feature>
<feature type="region of interest" description="Disordered" evidence="2">
    <location>
        <begin position="720"/>
        <end position="768"/>
    </location>
</feature>
<dbReference type="InterPro" id="IPR006569">
    <property type="entry name" value="CID_dom"/>
</dbReference>
<feature type="compositionally biased region" description="Basic and acidic residues" evidence="2">
    <location>
        <begin position="150"/>
        <end position="167"/>
    </location>
</feature>
<dbReference type="PANTHER" id="PTHR23140:SF0">
    <property type="entry name" value="U2 SNRNP-ASSOCIATED SURP MOTIF-CONTAINING PROTEIN"/>
    <property type="match status" value="1"/>
</dbReference>
<dbReference type="STRING" id="40998.A0A2P8A6C7"/>
<keyword evidence="5" id="KW-1185">Reference proteome</keyword>